<evidence type="ECO:0000256" key="2">
    <source>
        <dbReference type="SAM" id="Phobius"/>
    </source>
</evidence>
<evidence type="ECO:0008006" key="5">
    <source>
        <dbReference type="Google" id="ProtNLM"/>
    </source>
</evidence>
<reference evidence="3" key="1">
    <citation type="submission" date="2019-01" db="EMBL/GenBank/DDBJ databases">
        <title>Colletotrichum abscissum LGMF1257.</title>
        <authorList>
            <person name="Baroncelli R."/>
        </authorList>
    </citation>
    <scope>NUCLEOTIDE SEQUENCE</scope>
    <source>
        <strain evidence="3">Ca142</strain>
    </source>
</reference>
<feature type="coiled-coil region" evidence="1">
    <location>
        <begin position="11"/>
        <end position="38"/>
    </location>
</feature>
<keyword evidence="1" id="KW-0175">Coiled coil</keyword>
<organism evidence="3 4">
    <name type="scientific">Colletotrichum abscissum</name>
    <dbReference type="NCBI Taxonomy" id="1671311"/>
    <lineage>
        <taxon>Eukaryota</taxon>
        <taxon>Fungi</taxon>
        <taxon>Dikarya</taxon>
        <taxon>Ascomycota</taxon>
        <taxon>Pezizomycotina</taxon>
        <taxon>Sordariomycetes</taxon>
        <taxon>Hypocreomycetidae</taxon>
        <taxon>Glomerellales</taxon>
        <taxon>Glomerellaceae</taxon>
        <taxon>Colletotrichum</taxon>
        <taxon>Colletotrichum acutatum species complex</taxon>
    </lineage>
</organism>
<gene>
    <name evidence="3" type="ORF">CABS02_15401</name>
</gene>
<evidence type="ECO:0000313" key="3">
    <source>
        <dbReference type="EMBL" id="KAI3527303.1"/>
    </source>
</evidence>
<dbReference type="EMBL" id="SDAQ01000320">
    <property type="protein sequence ID" value="KAI3527303.1"/>
    <property type="molecule type" value="Genomic_DNA"/>
</dbReference>
<evidence type="ECO:0000256" key="1">
    <source>
        <dbReference type="SAM" id="Coils"/>
    </source>
</evidence>
<keyword evidence="4" id="KW-1185">Reference proteome</keyword>
<dbReference type="OrthoDB" id="10333749at2759"/>
<feature type="coiled-coil region" evidence="1">
    <location>
        <begin position="229"/>
        <end position="263"/>
    </location>
</feature>
<protein>
    <recommendedName>
        <fullName evidence="5">Transmembrane protein</fullName>
    </recommendedName>
</protein>
<dbReference type="AlphaFoldDB" id="A0A9Q0AXB1"/>
<comment type="caution">
    <text evidence="3">The sequence shown here is derived from an EMBL/GenBank/DDBJ whole genome shotgun (WGS) entry which is preliminary data.</text>
</comment>
<name>A0A9Q0AXB1_9PEZI</name>
<sequence length="312" mass="34610">MCTHETFEDILNNELASKQLLQEALQAAEEKHTMWKSEIVDPAKSVVSKAEEHIATVVASAKQAVSTPLADIWQNIRSKFFDDLTRWEDMVPVYFCLQTRGVWQLGYPNSTSKIVSSKDFDVLDALQITVLDSLFSMARQVVPGLPDGLVSDLAEVDFNVLDTMAAAAFWSLAVLLVGTFLMVLTSVLSGWTKWLLCLPLMVVGLLKAVLLVTALAYQSSVDLRGCAALDCLQATLTSLEEEVTRVNTSSVQLESEIQRLQSERHRQNILISLQSQYIALLEERLDFEESTGPLIEVSGIINGTNDDDKIRT</sequence>
<keyword evidence="2" id="KW-0472">Membrane</keyword>
<proteinExistence type="predicted"/>
<feature type="transmembrane region" description="Helical" evidence="2">
    <location>
        <begin position="195"/>
        <end position="217"/>
    </location>
</feature>
<keyword evidence="2" id="KW-1133">Transmembrane helix</keyword>
<feature type="transmembrane region" description="Helical" evidence="2">
    <location>
        <begin position="167"/>
        <end position="188"/>
    </location>
</feature>
<evidence type="ECO:0000313" key="4">
    <source>
        <dbReference type="Proteomes" id="UP001056436"/>
    </source>
</evidence>
<accession>A0A9Q0AXB1</accession>
<dbReference type="Proteomes" id="UP001056436">
    <property type="component" value="Unassembled WGS sequence"/>
</dbReference>
<keyword evidence="2" id="KW-0812">Transmembrane</keyword>